<evidence type="ECO:0000313" key="8">
    <source>
        <dbReference type="EMBL" id="KFK33466.1"/>
    </source>
</evidence>
<dbReference type="OrthoDB" id="2011645at2759"/>
<protein>
    <recommendedName>
        <fullName evidence="4">Basic blue protein</fullName>
    </recommendedName>
    <alternativeName>
        <fullName evidence="5">Plantacyanin</fullName>
    </alternativeName>
</protein>
<evidence type="ECO:0000256" key="5">
    <source>
        <dbReference type="ARBA" id="ARBA00082491"/>
    </source>
</evidence>
<dbReference type="InterPro" id="IPR008972">
    <property type="entry name" value="Cupredoxin"/>
</dbReference>
<proteinExistence type="predicted"/>
<feature type="domain" description="Phytocyanin" evidence="7">
    <location>
        <begin position="35"/>
        <end position="130"/>
    </location>
</feature>
<name>A0A087GUB4_ARAAL</name>
<accession>A0A087GUB4</accession>
<dbReference type="Gene3D" id="2.60.40.420">
    <property type="entry name" value="Cupredoxins - blue copper proteins"/>
    <property type="match status" value="1"/>
</dbReference>
<dbReference type="PROSITE" id="PS51485">
    <property type="entry name" value="PHYTOCYANIN"/>
    <property type="match status" value="1"/>
</dbReference>
<dbReference type="InterPro" id="IPR003245">
    <property type="entry name" value="Phytocyanin_dom"/>
</dbReference>
<dbReference type="eggNOG" id="ENOG502S11U">
    <property type="taxonomic scope" value="Eukaryota"/>
</dbReference>
<gene>
    <name evidence="8" type="ordered locus">AALP_Aa5g016800</name>
</gene>
<evidence type="ECO:0000256" key="6">
    <source>
        <dbReference type="SAM" id="SignalP"/>
    </source>
</evidence>
<keyword evidence="9" id="KW-1185">Reference proteome</keyword>
<feature type="chain" id="PRO_5001822438" description="Basic blue protein" evidence="6">
    <location>
        <begin position="34"/>
        <end position="130"/>
    </location>
</feature>
<evidence type="ECO:0000256" key="1">
    <source>
        <dbReference type="ARBA" id="ARBA00022723"/>
    </source>
</evidence>
<dbReference type="OMA" id="TFNAVGW"/>
<dbReference type="Gramene" id="KFK33466">
    <property type="protein sequence ID" value="KFK33466"/>
    <property type="gene ID" value="AALP_AA5G016800"/>
</dbReference>
<dbReference type="PANTHER" id="PTHR33021:SF424">
    <property type="entry name" value="BASIC BLUE PROTEIN"/>
    <property type="match status" value="1"/>
</dbReference>
<keyword evidence="6" id="KW-0732">Signal</keyword>
<evidence type="ECO:0000256" key="2">
    <source>
        <dbReference type="ARBA" id="ARBA00023008"/>
    </source>
</evidence>
<feature type="signal peptide" evidence="6">
    <location>
        <begin position="1"/>
        <end position="33"/>
    </location>
</feature>
<dbReference type="AlphaFoldDB" id="A0A087GUB4"/>
<keyword evidence="1" id="KW-0479">Metal-binding</keyword>
<dbReference type="GO" id="GO:0046872">
    <property type="term" value="F:metal ion binding"/>
    <property type="evidence" value="ECO:0007669"/>
    <property type="project" value="UniProtKB-KW"/>
</dbReference>
<dbReference type="EMBL" id="CM002873">
    <property type="protein sequence ID" value="KFK33466.1"/>
    <property type="molecule type" value="Genomic_DNA"/>
</dbReference>
<dbReference type="Proteomes" id="UP000029120">
    <property type="component" value="Chromosome 5"/>
</dbReference>
<keyword evidence="2" id="KW-0186">Copper</keyword>
<dbReference type="Pfam" id="PF02298">
    <property type="entry name" value="Cu_bind_like"/>
    <property type="match status" value="1"/>
</dbReference>
<organism evidence="8 9">
    <name type="scientific">Arabis alpina</name>
    <name type="common">Alpine rock-cress</name>
    <dbReference type="NCBI Taxonomy" id="50452"/>
    <lineage>
        <taxon>Eukaryota</taxon>
        <taxon>Viridiplantae</taxon>
        <taxon>Streptophyta</taxon>
        <taxon>Embryophyta</taxon>
        <taxon>Tracheophyta</taxon>
        <taxon>Spermatophyta</taxon>
        <taxon>Magnoliopsida</taxon>
        <taxon>eudicotyledons</taxon>
        <taxon>Gunneridae</taxon>
        <taxon>Pentapetalae</taxon>
        <taxon>rosids</taxon>
        <taxon>malvids</taxon>
        <taxon>Brassicales</taxon>
        <taxon>Brassicaceae</taxon>
        <taxon>Arabideae</taxon>
        <taxon>Arabis</taxon>
    </lineage>
</organism>
<reference evidence="9" key="1">
    <citation type="journal article" date="2015" name="Nat. Plants">
        <title>Genome expansion of Arabis alpina linked with retrotransposition and reduced symmetric DNA methylation.</title>
        <authorList>
            <person name="Willing E.M."/>
            <person name="Rawat V."/>
            <person name="Mandakova T."/>
            <person name="Maumus F."/>
            <person name="James G.V."/>
            <person name="Nordstroem K.J."/>
            <person name="Becker C."/>
            <person name="Warthmann N."/>
            <person name="Chica C."/>
            <person name="Szarzynska B."/>
            <person name="Zytnicki M."/>
            <person name="Albani M.C."/>
            <person name="Kiefer C."/>
            <person name="Bergonzi S."/>
            <person name="Castaings L."/>
            <person name="Mateos J.L."/>
            <person name="Berns M.C."/>
            <person name="Bujdoso N."/>
            <person name="Piofczyk T."/>
            <person name="de Lorenzo L."/>
            <person name="Barrero-Sicilia C."/>
            <person name="Mateos I."/>
            <person name="Piednoel M."/>
            <person name="Hagmann J."/>
            <person name="Chen-Min-Tao R."/>
            <person name="Iglesias-Fernandez R."/>
            <person name="Schuster S.C."/>
            <person name="Alonso-Blanco C."/>
            <person name="Roudier F."/>
            <person name="Carbonero P."/>
            <person name="Paz-Ares J."/>
            <person name="Davis S.J."/>
            <person name="Pecinka A."/>
            <person name="Quesneville H."/>
            <person name="Colot V."/>
            <person name="Lysak M.A."/>
            <person name="Weigel D."/>
            <person name="Coupland G."/>
            <person name="Schneeberger K."/>
        </authorList>
    </citation>
    <scope>NUCLEOTIDE SEQUENCE [LARGE SCALE GENOMIC DNA]</scope>
    <source>
        <strain evidence="9">cv. Pajares</strain>
    </source>
</reference>
<evidence type="ECO:0000259" key="7">
    <source>
        <dbReference type="PROSITE" id="PS51485"/>
    </source>
</evidence>
<dbReference type="FunFam" id="2.60.40.420:FF:000013">
    <property type="entry name" value="basic blue protein-like"/>
    <property type="match status" value="1"/>
</dbReference>
<dbReference type="InterPro" id="IPR039391">
    <property type="entry name" value="Phytocyanin-like"/>
</dbReference>
<keyword evidence="3" id="KW-1015">Disulfide bond</keyword>
<evidence type="ECO:0000313" key="9">
    <source>
        <dbReference type="Proteomes" id="UP000029120"/>
    </source>
</evidence>
<sequence length="130" mass="14140">MATGRGSASWSVRAIVALMAVSVLLLQADYVQAAKTYTVGDSRGWAFNTVGWPRGKQFKAGDVLVFNYSPSFHNLVVVNSEGYKKCVTPALAKKYTSGKDRITLSKGQHFFICDFPGHCESDMKIAVTAV</sequence>
<dbReference type="SUPFAM" id="SSF49503">
    <property type="entry name" value="Cupredoxins"/>
    <property type="match status" value="1"/>
</dbReference>
<dbReference type="GO" id="GO:0005886">
    <property type="term" value="C:plasma membrane"/>
    <property type="evidence" value="ECO:0007669"/>
    <property type="project" value="TreeGrafter"/>
</dbReference>
<evidence type="ECO:0000256" key="4">
    <source>
        <dbReference type="ARBA" id="ARBA00071970"/>
    </source>
</evidence>
<evidence type="ECO:0000256" key="3">
    <source>
        <dbReference type="ARBA" id="ARBA00023157"/>
    </source>
</evidence>
<dbReference type="GO" id="GO:0009055">
    <property type="term" value="F:electron transfer activity"/>
    <property type="evidence" value="ECO:0007669"/>
    <property type="project" value="InterPro"/>
</dbReference>
<dbReference type="CDD" id="cd11013">
    <property type="entry name" value="Plantacyanin"/>
    <property type="match status" value="1"/>
</dbReference>
<dbReference type="InterPro" id="IPR041844">
    <property type="entry name" value="Plantacyanin"/>
</dbReference>
<dbReference type="PANTHER" id="PTHR33021">
    <property type="entry name" value="BLUE COPPER PROTEIN"/>
    <property type="match status" value="1"/>
</dbReference>